<gene>
    <name evidence="1" type="ORF">PFISCL1PPCAC_2465</name>
</gene>
<accession>A0AAV5UY82</accession>
<protein>
    <submittedName>
        <fullName evidence="1">Uncharacterized protein</fullName>
    </submittedName>
</protein>
<keyword evidence="2" id="KW-1185">Reference proteome</keyword>
<dbReference type="EMBL" id="BTSY01000001">
    <property type="protein sequence ID" value="GMT11168.1"/>
    <property type="molecule type" value="Genomic_DNA"/>
</dbReference>
<feature type="non-terminal residue" evidence="1">
    <location>
        <position position="75"/>
    </location>
</feature>
<organism evidence="1 2">
    <name type="scientific">Pristionchus fissidentatus</name>
    <dbReference type="NCBI Taxonomy" id="1538716"/>
    <lineage>
        <taxon>Eukaryota</taxon>
        <taxon>Metazoa</taxon>
        <taxon>Ecdysozoa</taxon>
        <taxon>Nematoda</taxon>
        <taxon>Chromadorea</taxon>
        <taxon>Rhabditida</taxon>
        <taxon>Rhabditina</taxon>
        <taxon>Diplogasteromorpha</taxon>
        <taxon>Diplogasteroidea</taxon>
        <taxon>Neodiplogasteridae</taxon>
        <taxon>Pristionchus</taxon>
    </lineage>
</organism>
<evidence type="ECO:0000313" key="2">
    <source>
        <dbReference type="Proteomes" id="UP001432322"/>
    </source>
</evidence>
<name>A0AAV5UY82_9BILA</name>
<comment type="caution">
    <text evidence="1">The sequence shown here is derived from an EMBL/GenBank/DDBJ whole genome shotgun (WGS) entry which is preliminary data.</text>
</comment>
<proteinExistence type="predicted"/>
<reference evidence="1" key="1">
    <citation type="submission" date="2023-10" db="EMBL/GenBank/DDBJ databases">
        <title>Genome assembly of Pristionchus species.</title>
        <authorList>
            <person name="Yoshida K."/>
            <person name="Sommer R.J."/>
        </authorList>
    </citation>
    <scope>NUCLEOTIDE SEQUENCE</scope>
    <source>
        <strain evidence="1">RS5133</strain>
    </source>
</reference>
<evidence type="ECO:0000313" key="1">
    <source>
        <dbReference type="EMBL" id="GMT11168.1"/>
    </source>
</evidence>
<sequence>ESRSVTFEKVEDFCQMDCLSNFQWQEVCDLLHEIYSDKLSIHGEDIHLTLSDLYGFLRRNKNVVYAHLDATVEMT</sequence>
<feature type="non-terminal residue" evidence="1">
    <location>
        <position position="1"/>
    </location>
</feature>
<dbReference type="Proteomes" id="UP001432322">
    <property type="component" value="Unassembled WGS sequence"/>
</dbReference>
<dbReference type="AlphaFoldDB" id="A0AAV5UY82"/>